<protein>
    <submittedName>
        <fullName evidence="1">Uncharacterized protein</fullName>
    </submittedName>
</protein>
<dbReference type="OrthoDB" id="23945at10239"/>
<evidence type="ECO:0000313" key="1">
    <source>
        <dbReference type="EMBL" id="ADO99037.1"/>
    </source>
</evidence>
<gene>
    <name evidence="1" type="ORF">PSSM7_066</name>
</gene>
<dbReference type="GeneID" id="10329539"/>
<reference evidence="1 2" key="1">
    <citation type="journal article" date="2010" name="Environ. Microbiol.">
        <title>Genomic analysis of oceanic cyanobacterial myoviruses compared with T4-like myoviruses from diverse hosts and environments.</title>
        <authorList>
            <person name="Sullivan M.B."/>
            <person name="Huang K.H."/>
            <person name="Ignacio-Espinoza J.C."/>
            <person name="Berlin A.M."/>
            <person name="Kelly L."/>
            <person name="Weigele P.R."/>
            <person name="DeFrancesco A.S."/>
            <person name="Kern S.E."/>
            <person name="Thompson L.R."/>
            <person name="Young S."/>
            <person name="Yandava C."/>
            <person name="Fu R."/>
            <person name="Krastins B."/>
            <person name="Chase M."/>
            <person name="Sarracino D."/>
            <person name="Osburne M.S."/>
            <person name="Henn M.R."/>
            <person name="Chisholm S.W."/>
        </authorList>
    </citation>
    <scope>NUCLEOTIDE SEQUENCE [LARGE SCALE GENOMIC DNA]</scope>
    <source>
        <strain evidence="1">NATL1A-15</strain>
    </source>
</reference>
<dbReference type="RefSeq" id="YP_004324897.1">
    <property type="nucleotide sequence ID" value="NC_015290.1"/>
</dbReference>
<dbReference type="KEGG" id="vg:10329539"/>
<dbReference type="EMBL" id="GU071103">
    <property type="protein sequence ID" value="ADO99037.1"/>
    <property type="molecule type" value="Genomic_DNA"/>
</dbReference>
<organism evidence="1 2">
    <name type="scientific">Prochlorococcus phage P-SSM7</name>
    <dbReference type="NCBI Taxonomy" id="445688"/>
    <lineage>
        <taxon>Viruses</taxon>
        <taxon>Duplodnaviria</taxon>
        <taxon>Heunggongvirae</taxon>
        <taxon>Uroviricota</taxon>
        <taxon>Caudoviricetes</taxon>
        <taxon>Pantevenvirales</taxon>
        <taxon>Kyanoviridae</taxon>
        <taxon>Palaemonvirus</taxon>
        <taxon>Palaemonvirus pssm7</taxon>
    </lineage>
</organism>
<sequence length="77" mass="9120">MNSLKEFVDYVASFYLPSHPDVLYPIEGLTEQRIYDAFYVYKHRLLKASNNPDNNFTWGYGDSLDRERVRDIILETV</sequence>
<keyword evidence="2" id="KW-1185">Reference proteome</keyword>
<accession>E3SNI4</accession>
<name>E3SNI4_9CAUD</name>
<proteinExistence type="predicted"/>
<dbReference type="Proteomes" id="UP000006532">
    <property type="component" value="Segment"/>
</dbReference>
<evidence type="ECO:0000313" key="2">
    <source>
        <dbReference type="Proteomes" id="UP000006532"/>
    </source>
</evidence>